<dbReference type="GO" id="GO:0016757">
    <property type="term" value="F:glycosyltransferase activity"/>
    <property type="evidence" value="ECO:0007669"/>
    <property type="project" value="UniProtKB-KW"/>
</dbReference>
<protein>
    <submittedName>
        <fullName evidence="5">Glycosyltransferase involved in cell wall bisynthesis</fullName>
    </submittedName>
</protein>
<dbReference type="Pfam" id="PF13439">
    <property type="entry name" value="Glyco_transf_4"/>
    <property type="match status" value="1"/>
</dbReference>
<dbReference type="Pfam" id="PF00534">
    <property type="entry name" value="Glycos_transf_1"/>
    <property type="match status" value="1"/>
</dbReference>
<dbReference type="Gene3D" id="3.40.50.2000">
    <property type="entry name" value="Glycogen Phosphorylase B"/>
    <property type="match status" value="2"/>
</dbReference>
<keyword evidence="1" id="KW-0328">Glycosyltransferase</keyword>
<keyword evidence="2 5" id="KW-0808">Transferase</keyword>
<proteinExistence type="predicted"/>
<evidence type="ECO:0000259" key="3">
    <source>
        <dbReference type="Pfam" id="PF00534"/>
    </source>
</evidence>
<dbReference type="RefSeq" id="WP_092556482.1">
    <property type="nucleotide sequence ID" value="NZ_FNPZ01000004.1"/>
</dbReference>
<dbReference type="Proteomes" id="UP000198891">
    <property type="component" value="Unassembled WGS sequence"/>
</dbReference>
<evidence type="ECO:0000256" key="2">
    <source>
        <dbReference type="ARBA" id="ARBA00022679"/>
    </source>
</evidence>
<sequence length="379" mass="40561">MATLRVIIDQLVAPVPGGIGRYTLELTRQLIATAPRNCDVEGIISAVPSETADEVRDKLPGLASLHRATLPRRELSAAWQHGIIGSSGGGMVHATSMLAPLRKHDRREELGTQTAVTIHDVVPWTHPETLTPRGVTWHKAMAKRAARYADAIVVPTHAVAEELSQYFNFGDRIRVIGGAVSDELRLPLVPRERAATLGLPERYVLAVGTLEPRKGLAALIQAMAEPSVADLPLVIAGPEGWGEVDVASVAAAAGVDASRIHVLGFLSDSDLALTIERATVFVYPSQAEGFGLPLVEAFKFGTPVIHADVPALLEVAAGSSFVVERTTPAEFPGQLADAIHTVTTDAALRNRLSISGLDRARAFSWRDSADKVWQLHADL</sequence>
<accession>A0A1H3SV84</accession>
<evidence type="ECO:0000256" key="1">
    <source>
        <dbReference type="ARBA" id="ARBA00022676"/>
    </source>
</evidence>
<dbReference type="CDD" id="cd03809">
    <property type="entry name" value="GT4_MtfB-like"/>
    <property type="match status" value="1"/>
</dbReference>
<evidence type="ECO:0000313" key="5">
    <source>
        <dbReference type="EMBL" id="SDZ41039.1"/>
    </source>
</evidence>
<dbReference type="PANTHER" id="PTHR46401">
    <property type="entry name" value="GLYCOSYLTRANSFERASE WBBK-RELATED"/>
    <property type="match status" value="1"/>
</dbReference>
<dbReference type="InterPro" id="IPR028098">
    <property type="entry name" value="Glyco_trans_4-like_N"/>
</dbReference>
<feature type="domain" description="Glycosyl transferase family 1" evidence="3">
    <location>
        <begin position="200"/>
        <end position="353"/>
    </location>
</feature>
<reference evidence="5 6" key="1">
    <citation type="submission" date="2016-10" db="EMBL/GenBank/DDBJ databases">
        <authorList>
            <person name="de Groot N.N."/>
        </authorList>
    </citation>
    <scope>NUCLEOTIDE SEQUENCE [LARGE SCALE GENOMIC DNA]</scope>
    <source>
        <strain evidence="5 6">CGMCC 4.3491</strain>
    </source>
</reference>
<organism evidence="5 6">
    <name type="scientific">Herbiconiux ginsengi</name>
    <dbReference type="NCBI Taxonomy" id="381665"/>
    <lineage>
        <taxon>Bacteria</taxon>
        <taxon>Bacillati</taxon>
        <taxon>Actinomycetota</taxon>
        <taxon>Actinomycetes</taxon>
        <taxon>Micrococcales</taxon>
        <taxon>Microbacteriaceae</taxon>
        <taxon>Herbiconiux</taxon>
    </lineage>
</organism>
<dbReference type="InterPro" id="IPR001296">
    <property type="entry name" value="Glyco_trans_1"/>
</dbReference>
<dbReference type="GO" id="GO:0009103">
    <property type="term" value="P:lipopolysaccharide biosynthetic process"/>
    <property type="evidence" value="ECO:0007669"/>
    <property type="project" value="TreeGrafter"/>
</dbReference>
<dbReference type="EMBL" id="FNPZ01000004">
    <property type="protein sequence ID" value="SDZ41039.1"/>
    <property type="molecule type" value="Genomic_DNA"/>
</dbReference>
<evidence type="ECO:0000259" key="4">
    <source>
        <dbReference type="Pfam" id="PF13439"/>
    </source>
</evidence>
<dbReference type="AlphaFoldDB" id="A0A1H3SV84"/>
<evidence type="ECO:0000313" key="6">
    <source>
        <dbReference type="Proteomes" id="UP000198891"/>
    </source>
</evidence>
<dbReference type="SUPFAM" id="SSF53756">
    <property type="entry name" value="UDP-Glycosyltransferase/glycogen phosphorylase"/>
    <property type="match status" value="1"/>
</dbReference>
<dbReference type="OrthoDB" id="9801609at2"/>
<feature type="domain" description="Glycosyltransferase subfamily 4-like N-terminal" evidence="4">
    <location>
        <begin position="16"/>
        <end position="182"/>
    </location>
</feature>
<gene>
    <name evidence="5" type="ORF">SAMN05216554_3664</name>
</gene>
<dbReference type="PANTHER" id="PTHR46401:SF2">
    <property type="entry name" value="GLYCOSYLTRANSFERASE WBBK-RELATED"/>
    <property type="match status" value="1"/>
</dbReference>
<dbReference type="STRING" id="381665.SAMN05216554_3664"/>
<name>A0A1H3SV84_9MICO</name>
<keyword evidence="6" id="KW-1185">Reference proteome</keyword>